<feature type="transmembrane region" description="Helical" evidence="1">
    <location>
        <begin position="47"/>
        <end position="69"/>
    </location>
</feature>
<evidence type="ECO:0008006" key="4">
    <source>
        <dbReference type="Google" id="ProtNLM"/>
    </source>
</evidence>
<evidence type="ECO:0000256" key="1">
    <source>
        <dbReference type="SAM" id="Phobius"/>
    </source>
</evidence>
<name>A0A2P5DAU5_PARAD</name>
<sequence>RPVSDSLRRKYAASGSRFFQIISFSASCFSSSFWSLASEFLLVSRLLLPAGTSFSCSVLLLLTSIFFFISFSSPPCFPRPLTMGSFFASSVFLDSVFPEA</sequence>
<keyword evidence="1" id="KW-1133">Transmembrane helix</keyword>
<proteinExistence type="predicted"/>
<feature type="non-terminal residue" evidence="2">
    <location>
        <position position="1"/>
    </location>
</feature>
<comment type="caution">
    <text evidence="2">The sequence shown here is derived from an EMBL/GenBank/DDBJ whole genome shotgun (WGS) entry which is preliminary data.</text>
</comment>
<accession>A0A2P5DAU5</accession>
<dbReference type="AlphaFoldDB" id="A0A2P5DAU5"/>
<organism evidence="2 3">
    <name type="scientific">Parasponia andersonii</name>
    <name type="common">Sponia andersonii</name>
    <dbReference type="NCBI Taxonomy" id="3476"/>
    <lineage>
        <taxon>Eukaryota</taxon>
        <taxon>Viridiplantae</taxon>
        <taxon>Streptophyta</taxon>
        <taxon>Embryophyta</taxon>
        <taxon>Tracheophyta</taxon>
        <taxon>Spermatophyta</taxon>
        <taxon>Magnoliopsida</taxon>
        <taxon>eudicotyledons</taxon>
        <taxon>Gunneridae</taxon>
        <taxon>Pentapetalae</taxon>
        <taxon>rosids</taxon>
        <taxon>fabids</taxon>
        <taxon>Rosales</taxon>
        <taxon>Cannabaceae</taxon>
        <taxon>Parasponia</taxon>
    </lineage>
</organism>
<keyword evidence="1" id="KW-0812">Transmembrane</keyword>
<keyword evidence="1" id="KW-0472">Membrane</keyword>
<reference evidence="3" key="1">
    <citation type="submission" date="2016-06" db="EMBL/GenBank/DDBJ databases">
        <title>Parallel loss of symbiosis genes in relatives of nitrogen-fixing non-legume Parasponia.</title>
        <authorList>
            <person name="Van Velzen R."/>
            <person name="Holmer R."/>
            <person name="Bu F."/>
            <person name="Rutten L."/>
            <person name="Van Zeijl A."/>
            <person name="Liu W."/>
            <person name="Santuari L."/>
            <person name="Cao Q."/>
            <person name="Sharma T."/>
            <person name="Shen D."/>
            <person name="Roswanjaya Y."/>
            <person name="Wardhani T."/>
            <person name="Kalhor M.S."/>
            <person name="Jansen J."/>
            <person name="Van den Hoogen J."/>
            <person name="Gungor B."/>
            <person name="Hartog M."/>
            <person name="Hontelez J."/>
            <person name="Verver J."/>
            <person name="Yang W.-C."/>
            <person name="Schijlen E."/>
            <person name="Repin R."/>
            <person name="Schilthuizen M."/>
            <person name="Schranz E."/>
            <person name="Heidstra R."/>
            <person name="Miyata K."/>
            <person name="Fedorova E."/>
            <person name="Kohlen W."/>
            <person name="Bisseling T."/>
            <person name="Smit S."/>
            <person name="Geurts R."/>
        </authorList>
    </citation>
    <scope>NUCLEOTIDE SEQUENCE [LARGE SCALE GENOMIC DNA]</scope>
    <source>
        <strain evidence="3">cv. WU1-14</strain>
    </source>
</reference>
<protein>
    <recommendedName>
        <fullName evidence="4">Transmembrane protein</fullName>
    </recommendedName>
</protein>
<evidence type="ECO:0000313" key="2">
    <source>
        <dbReference type="EMBL" id="PON70402.1"/>
    </source>
</evidence>
<dbReference type="Proteomes" id="UP000237105">
    <property type="component" value="Unassembled WGS sequence"/>
</dbReference>
<dbReference type="EMBL" id="JXTB01000050">
    <property type="protein sequence ID" value="PON70402.1"/>
    <property type="molecule type" value="Genomic_DNA"/>
</dbReference>
<gene>
    <name evidence="2" type="ORF">PanWU01x14_080710</name>
</gene>
<feature type="transmembrane region" description="Helical" evidence="1">
    <location>
        <begin position="21"/>
        <end position="41"/>
    </location>
</feature>
<evidence type="ECO:0000313" key="3">
    <source>
        <dbReference type="Proteomes" id="UP000237105"/>
    </source>
</evidence>
<keyword evidence="3" id="KW-1185">Reference proteome</keyword>